<keyword evidence="5" id="KW-1185">Reference proteome</keyword>
<feature type="domain" description="M23ase beta-sheet core" evidence="2">
    <location>
        <begin position="1270"/>
        <end position="1367"/>
    </location>
</feature>
<dbReference type="RefSeq" id="WP_130851578.1">
    <property type="nucleotide sequence ID" value="NZ_UYIG01000068.1"/>
</dbReference>
<dbReference type="PANTHER" id="PTHR21666">
    <property type="entry name" value="PEPTIDASE-RELATED"/>
    <property type="match status" value="1"/>
</dbReference>
<protein>
    <submittedName>
        <fullName evidence="4">Phage tail tape measure protein [Lactobacillus sp.]</fullName>
    </submittedName>
</protein>
<evidence type="ECO:0000313" key="5">
    <source>
        <dbReference type="Proteomes" id="UP000289996"/>
    </source>
</evidence>
<dbReference type="Proteomes" id="UP000289996">
    <property type="component" value="Unassembled WGS sequence"/>
</dbReference>
<dbReference type="CDD" id="cd12797">
    <property type="entry name" value="M23_peptidase"/>
    <property type="match status" value="1"/>
</dbReference>
<feature type="domain" description="Tape measure protein N-terminal" evidence="3">
    <location>
        <begin position="180"/>
        <end position="371"/>
    </location>
</feature>
<evidence type="ECO:0000259" key="3">
    <source>
        <dbReference type="Pfam" id="PF20155"/>
    </source>
</evidence>
<dbReference type="OrthoDB" id="2137849at2"/>
<feature type="region of interest" description="Disordered" evidence="1">
    <location>
        <begin position="1557"/>
        <end position="1579"/>
    </location>
</feature>
<dbReference type="InterPro" id="IPR013491">
    <property type="entry name" value="Tape_meas_N"/>
</dbReference>
<sequence length="1622" mass="172982">MADGTVTIDLLMNTKSFMSDRERVSSLLKTLGSDAGDQMDQSFAQNASKVRANAEQTHSKIKADFDSPIYAKLVAQAEDAGITNFKSLLERVPKQQRTELVAKANRGEAISWEDTMRQMPREVVTKMKLNSSQASIGLTELKGQTKSTEKSFTHLHEIIAGTFIGSGITTGIGFLVNGLKEAAKAGMAYNKEQDTMKTVWTALTTESPKDGKELISYINTLSQHSIYAAGTIDKMSQSFYHVHSNVDETKRWTDSFVALGSTLHMSNDALAESGEQFAKIVAGGKASSEDMAVMINRFPMFGEALQDATGKSMKQLYAMSAAGKLTATQFTEALDYLGKKYKGGTAEAMTSFQGMSMYIKSRWSVLTGDIMASSFKMSKGITKDMKNLLSDDMMKKYANLASGAISTVTGWLVKLIKYVDGHRDTIIDIIGNLGTILGIIGKTAWTTFSDIIYDIVRMFGLAGDNAKGAEDPLDKFDDALKGLSKNKKLVEDLTKAFIAMFALKKGIEFIAMLASVRKALVETAAVQKITDLVGFGSGANAVKQATTETVAQTAAETGGKVVGIGAGAAGASKLLAKVAAKGGATSTAELAATSGLGGSAKLLAGGLSKALPFASVLAAAPELMKMTSSTVGKHLGGATGAVGGSIAGAAAGTAVMPVVGTAIGGIAGGFAGTKLGQSIGDSIQKGVTSHFPKLTAKMGDFAKDTSAKMTDIFSTNFKPSINDKEFSKKYTSLTNLLNSEAKVKFKIDTKNIDLAKQTAVSIYGQMGKAVENYYAKQEKSSDSNYKLLVKNGAISKKQADALLAKSKANDKAQIASQKNAIENMKSLSSKYYDKLDHLEEQKNSELSKARKADGKNTKAYYSDKKVIEEQFEVNTAAARKKYLKKLSTDESKMNDQVTKATKIASGKQLDLLENLKDHKGKLSKQEMTAAISTATKERNTVVKSAKKTRDSAVNAAQDKYKKSVAAADKERYETKSMGRKQYNEVIATARKQRDDAIDAADETKNKTVKKAEETHTKVVDEATKQAGEHKDAVNAETGDVLDKWNKFISDMSKRWDGMIDGINGVLHALNKSWGNLPHWGSTGSKHAAGLNGSIGEHMALVGEDGYEYMGTKDGAVTPIGVDGPEIRNIPSGASILPHGMSVEFGRMAANLPGYKVGLPGWLTDTFSALKSGAEGAADLVSKGASGVINKMADATGVGKLVDQFKDQTTAFGAIATGTKNSLISNAVKYVQSFFDQFSAPEDGSGSGSLVPHFGSPFKESSGYGPRAGGFHKGIDFAAPLGTPIPAQYGGTVVQAGPASGFGNWVVIKPSGASVDTIYGHMKRMKVKTGQHVKAGQIIAWVGSEGQSSGPHVHYELRAGLGGKSYNPMTYGASAGKGAKPSGSHMNWLKQAGFKPSEYAAANKIISAESGWSATAQNPHSSAYGIAQNISPSSYASFGSDWKTNPITQLKWMKHYVDSRYGGANQALAYRSRVGWYANGGWGKDDQVNIFNDVPGEPEVAINPARQKADSLIMQAASDRVQHEPTGLVAKAMHVIANSKQQRYASDYQAATATQMTSRAISRSDSQMTDMSETNRLLRENNRRPIIVKSVLDGKEVGRSTNHYMGAENSRMLYANGLAGTEA</sequence>
<reference evidence="4 5" key="1">
    <citation type="submission" date="2018-11" db="EMBL/GenBank/DDBJ databases">
        <authorList>
            <person name="Wuyts S."/>
        </authorList>
    </citation>
    <scope>NUCLEOTIDE SEQUENCE [LARGE SCALE GENOMIC DNA]</scope>
    <source>
        <strain evidence="4">Lactobacillus mudanjiangensis AMBF249</strain>
    </source>
</reference>
<name>A0A660E4J4_9LACO</name>
<dbReference type="InterPro" id="IPR050570">
    <property type="entry name" value="Cell_wall_metabolism_enzyme"/>
</dbReference>
<dbReference type="NCBIfam" id="TIGR02675">
    <property type="entry name" value="tape_meas_nterm"/>
    <property type="match status" value="1"/>
</dbReference>
<dbReference type="Pfam" id="PF01551">
    <property type="entry name" value="Peptidase_M23"/>
    <property type="match status" value="1"/>
</dbReference>
<accession>A0A660E4J4</accession>
<dbReference type="InterPro" id="IPR016047">
    <property type="entry name" value="M23ase_b-sheet_dom"/>
</dbReference>
<organism evidence="4 5">
    <name type="scientific">Lactiplantibacillus mudanjiangensis</name>
    <dbReference type="NCBI Taxonomy" id="1296538"/>
    <lineage>
        <taxon>Bacteria</taxon>
        <taxon>Bacillati</taxon>
        <taxon>Bacillota</taxon>
        <taxon>Bacilli</taxon>
        <taxon>Lactobacillales</taxon>
        <taxon>Lactobacillaceae</taxon>
        <taxon>Lactiplantibacillus</taxon>
    </lineage>
</organism>
<dbReference type="PANTHER" id="PTHR21666:SF270">
    <property type="entry name" value="MUREIN HYDROLASE ACTIVATOR ENVC"/>
    <property type="match status" value="1"/>
</dbReference>
<dbReference type="EMBL" id="UYIG01000068">
    <property type="protein sequence ID" value="VDG27868.1"/>
    <property type="molecule type" value="Genomic_DNA"/>
</dbReference>
<proteinExistence type="predicted"/>
<dbReference type="SUPFAM" id="SSF51261">
    <property type="entry name" value="Duplicated hybrid motif"/>
    <property type="match status" value="1"/>
</dbReference>
<evidence type="ECO:0000256" key="1">
    <source>
        <dbReference type="SAM" id="MobiDB-lite"/>
    </source>
</evidence>
<dbReference type="InterPro" id="IPR011055">
    <property type="entry name" value="Dup_hybrid_motif"/>
</dbReference>
<feature type="compositionally biased region" description="Polar residues" evidence="1">
    <location>
        <begin position="1557"/>
        <end position="1573"/>
    </location>
</feature>
<evidence type="ECO:0000259" key="2">
    <source>
        <dbReference type="Pfam" id="PF01551"/>
    </source>
</evidence>
<dbReference type="Pfam" id="PF20155">
    <property type="entry name" value="TMP_3"/>
    <property type="match status" value="1"/>
</dbReference>
<evidence type="ECO:0000313" key="4">
    <source>
        <dbReference type="EMBL" id="VDG27868.1"/>
    </source>
</evidence>
<dbReference type="GO" id="GO:0004222">
    <property type="term" value="F:metalloendopeptidase activity"/>
    <property type="evidence" value="ECO:0007669"/>
    <property type="project" value="TreeGrafter"/>
</dbReference>
<dbReference type="Gene3D" id="2.70.70.10">
    <property type="entry name" value="Glucose Permease (Domain IIA)"/>
    <property type="match status" value="1"/>
</dbReference>
<gene>
    <name evidence="4" type="ORF">MUDAN_MDHGFNIF_02686</name>
</gene>